<name>A0A941ASX3_9BACI</name>
<dbReference type="Gene3D" id="3.20.20.150">
    <property type="entry name" value="Divalent-metal-dependent TIM barrel enzymes"/>
    <property type="match status" value="1"/>
</dbReference>
<feature type="domain" description="Xylose isomerase-like TIM barrel" evidence="1">
    <location>
        <begin position="35"/>
        <end position="232"/>
    </location>
</feature>
<dbReference type="Proteomes" id="UP000678228">
    <property type="component" value="Unassembled WGS sequence"/>
</dbReference>
<organism evidence="2 3">
    <name type="scientific">Halalkalibacter suaedae</name>
    <dbReference type="NCBI Taxonomy" id="2822140"/>
    <lineage>
        <taxon>Bacteria</taxon>
        <taxon>Bacillati</taxon>
        <taxon>Bacillota</taxon>
        <taxon>Bacilli</taxon>
        <taxon>Bacillales</taxon>
        <taxon>Bacillaceae</taxon>
        <taxon>Halalkalibacter</taxon>
    </lineage>
</organism>
<keyword evidence="2" id="KW-0413">Isomerase</keyword>
<dbReference type="Pfam" id="PF01261">
    <property type="entry name" value="AP_endonuc_2"/>
    <property type="match status" value="1"/>
</dbReference>
<evidence type="ECO:0000259" key="1">
    <source>
        <dbReference type="Pfam" id="PF01261"/>
    </source>
</evidence>
<dbReference type="SUPFAM" id="SSF51658">
    <property type="entry name" value="Xylose isomerase-like"/>
    <property type="match status" value="1"/>
</dbReference>
<sequence>MNYIRLKTDLTPEHIENRLSHQPEIVEIHLNEKDLYQPERIEAAIQLLQSKGIKVYLHHPPKFQGGYLDIISSDPKRREFYDWSSKRLVEICQKYKVKCVIHCHYANSEGSDYHDEKKRIEMKGRIEEILEMSGDVFLWEDTIGGIFSAENPFLFTEFIEPLQLPLNIDISHSFIAVNGSNLKLKKHLEVYARHAEYFHLVDSEGKTHDSLPLGTGKIDWKMVKPFVEKKDFIFEIDLRKSMHLDCKPMVESARYFAEV</sequence>
<gene>
    <name evidence="2" type="ORF">J7W16_03520</name>
</gene>
<protein>
    <submittedName>
        <fullName evidence="2">Sugar phosphate isomerase/epimerase</fullName>
    </submittedName>
</protein>
<dbReference type="InterPro" id="IPR036237">
    <property type="entry name" value="Xyl_isomerase-like_sf"/>
</dbReference>
<dbReference type="EMBL" id="JAGKSQ010000001">
    <property type="protein sequence ID" value="MBP3950189.1"/>
    <property type="molecule type" value="Genomic_DNA"/>
</dbReference>
<dbReference type="GO" id="GO:0016853">
    <property type="term" value="F:isomerase activity"/>
    <property type="evidence" value="ECO:0007669"/>
    <property type="project" value="UniProtKB-KW"/>
</dbReference>
<keyword evidence="3" id="KW-1185">Reference proteome</keyword>
<reference evidence="2" key="1">
    <citation type="submission" date="2021-03" db="EMBL/GenBank/DDBJ databases">
        <title>Bacillus suaedae sp. nov., isolated from Suaeda aralocaspica.</title>
        <authorList>
            <person name="Lei R.F.R."/>
        </authorList>
    </citation>
    <scope>NUCLEOTIDE SEQUENCE</scope>
    <source>
        <strain evidence="2">YZJH907-2</strain>
    </source>
</reference>
<comment type="caution">
    <text evidence="2">The sequence shown here is derived from an EMBL/GenBank/DDBJ whole genome shotgun (WGS) entry which is preliminary data.</text>
</comment>
<evidence type="ECO:0000313" key="2">
    <source>
        <dbReference type="EMBL" id="MBP3950189.1"/>
    </source>
</evidence>
<proteinExistence type="predicted"/>
<dbReference type="AlphaFoldDB" id="A0A941ASX3"/>
<accession>A0A941ASX3</accession>
<evidence type="ECO:0000313" key="3">
    <source>
        <dbReference type="Proteomes" id="UP000678228"/>
    </source>
</evidence>
<dbReference type="InterPro" id="IPR013022">
    <property type="entry name" value="Xyl_isomerase-like_TIM-brl"/>
</dbReference>
<dbReference type="RefSeq" id="WP_210595798.1">
    <property type="nucleotide sequence ID" value="NZ_JAGKSQ010000001.1"/>
</dbReference>